<dbReference type="PATRIC" id="fig|1635277.3.peg.802"/>
<evidence type="ECO:0000256" key="6">
    <source>
        <dbReference type="RuleBase" id="RU003880"/>
    </source>
</evidence>
<keyword evidence="7" id="KW-0521">NADP</keyword>
<comment type="similarity">
    <text evidence="6">Belongs to the class-II pyridine nucleotide-disulfide oxidoreductase family.</text>
</comment>
<dbReference type="AlphaFoldDB" id="A0A101I0S7"/>
<comment type="cofactor">
    <cofactor evidence="7">
        <name>FAD</name>
        <dbReference type="ChEBI" id="CHEBI:57692"/>
    </cofactor>
    <text evidence="7">Binds 1 FAD per subunit.</text>
</comment>
<dbReference type="InterPro" id="IPR023753">
    <property type="entry name" value="FAD/NAD-binding_dom"/>
</dbReference>
<dbReference type="Pfam" id="PF07992">
    <property type="entry name" value="Pyr_redox_2"/>
    <property type="match status" value="1"/>
</dbReference>
<dbReference type="PRINTS" id="PR00469">
    <property type="entry name" value="PNDRDTASEII"/>
</dbReference>
<keyword evidence="2 6" id="KW-0274">FAD</keyword>
<dbReference type="InterPro" id="IPR036188">
    <property type="entry name" value="FAD/NAD-bd_sf"/>
</dbReference>
<dbReference type="InterPro" id="IPR005982">
    <property type="entry name" value="Thioredox_Rdtase"/>
</dbReference>
<comment type="subunit">
    <text evidence="6">Homodimer.</text>
</comment>
<evidence type="ECO:0000256" key="3">
    <source>
        <dbReference type="ARBA" id="ARBA00023002"/>
    </source>
</evidence>
<dbReference type="SUPFAM" id="SSF51905">
    <property type="entry name" value="FAD/NAD(P)-binding domain"/>
    <property type="match status" value="1"/>
</dbReference>
<dbReference type="GO" id="GO:0019430">
    <property type="term" value="P:removal of superoxide radicals"/>
    <property type="evidence" value="ECO:0007669"/>
    <property type="project" value="UniProtKB-UniRule"/>
</dbReference>
<keyword evidence="1 6" id="KW-0285">Flavoprotein</keyword>
<sequence length="318" mass="35015">MISQKINQKDHIYENIIVGGGPAGLTAGIYLSRSRFDVLLFEQGITGGQANLTEIIENYPGFPDGILGPELMQRFERQAKRFGLEIKNNTVLSISRLNQVEGKLFEIKTDDDCYYSKSVIIATGGKPNKLGVPGEEKMTGRGVSYCGTCDGAFFREKDIVVVGGGDTALEEALFLTKFASKVTIVHRRDKLRAVKILQERAFNNPRIDFLWNSVVLGIEGDKQVEAIQLKNLKTGMISTFPCQGVFIFTGYSPVYPSLGSLKEQLVNENGYIVTDENMRTKIEGIFACGDVCAKVLRQVVTACGEGAKAAFSVEEFLR</sequence>
<keyword evidence="4" id="KW-1015">Disulfide bond</keyword>
<dbReference type="PANTHER" id="PTHR48105">
    <property type="entry name" value="THIOREDOXIN REDUCTASE 1-RELATED-RELATED"/>
    <property type="match status" value="1"/>
</dbReference>
<dbReference type="EMBL" id="LGGX01000045">
    <property type="protein sequence ID" value="KUK85740.1"/>
    <property type="molecule type" value="Genomic_DNA"/>
</dbReference>
<comment type="catalytic activity">
    <reaction evidence="6">
        <text>[thioredoxin]-dithiol + NADP(+) = [thioredoxin]-disulfide + NADPH + H(+)</text>
        <dbReference type="Rhea" id="RHEA:20345"/>
        <dbReference type="Rhea" id="RHEA-COMP:10698"/>
        <dbReference type="Rhea" id="RHEA-COMP:10700"/>
        <dbReference type="ChEBI" id="CHEBI:15378"/>
        <dbReference type="ChEBI" id="CHEBI:29950"/>
        <dbReference type="ChEBI" id="CHEBI:50058"/>
        <dbReference type="ChEBI" id="CHEBI:57783"/>
        <dbReference type="ChEBI" id="CHEBI:58349"/>
        <dbReference type="EC" id="1.8.1.9"/>
    </reaction>
</comment>
<dbReference type="GO" id="GO:0004791">
    <property type="term" value="F:thioredoxin-disulfide reductase (NADPH) activity"/>
    <property type="evidence" value="ECO:0007669"/>
    <property type="project" value="UniProtKB-UniRule"/>
</dbReference>
<evidence type="ECO:0000256" key="1">
    <source>
        <dbReference type="ARBA" id="ARBA00022630"/>
    </source>
</evidence>
<dbReference type="EC" id="1.8.1.9" evidence="6"/>
<evidence type="ECO:0000256" key="4">
    <source>
        <dbReference type="ARBA" id="ARBA00023157"/>
    </source>
</evidence>
<keyword evidence="5 6" id="KW-0676">Redox-active center</keyword>
<dbReference type="PROSITE" id="PS00573">
    <property type="entry name" value="PYRIDINE_REDOX_2"/>
    <property type="match status" value="1"/>
</dbReference>
<dbReference type="InterPro" id="IPR008255">
    <property type="entry name" value="Pyr_nucl-diS_OxRdtase_2_AS"/>
</dbReference>
<dbReference type="Proteomes" id="UP000053467">
    <property type="component" value="Unassembled WGS sequence"/>
</dbReference>
<protein>
    <recommendedName>
        <fullName evidence="6">Thioredoxin reductase</fullName>
        <ecNumber evidence="6">1.8.1.9</ecNumber>
    </recommendedName>
</protein>
<dbReference type="Gene3D" id="3.50.50.60">
    <property type="entry name" value="FAD/NAD(P)-binding domain"/>
    <property type="match status" value="2"/>
</dbReference>
<evidence type="ECO:0000313" key="10">
    <source>
        <dbReference type="Proteomes" id="UP000053467"/>
    </source>
</evidence>
<keyword evidence="3 6" id="KW-0560">Oxidoreductase</keyword>
<evidence type="ECO:0000256" key="5">
    <source>
        <dbReference type="ARBA" id="ARBA00023284"/>
    </source>
</evidence>
<evidence type="ECO:0000256" key="7">
    <source>
        <dbReference type="RuleBase" id="RU003881"/>
    </source>
</evidence>
<dbReference type="GO" id="GO:0005737">
    <property type="term" value="C:cytoplasm"/>
    <property type="evidence" value="ECO:0007669"/>
    <property type="project" value="InterPro"/>
</dbReference>
<name>A0A101I0S7_UNCT6</name>
<reference evidence="10" key="1">
    <citation type="journal article" date="2015" name="MBio">
        <title>Genome-Resolved Metagenomic Analysis Reveals Roles for Candidate Phyla and Other Microbial Community Members in Biogeochemical Transformations in Oil Reservoirs.</title>
        <authorList>
            <person name="Hu P."/>
            <person name="Tom L."/>
            <person name="Singh A."/>
            <person name="Thomas B.C."/>
            <person name="Baker B.J."/>
            <person name="Piceno Y.M."/>
            <person name="Andersen G.L."/>
            <person name="Banfield J.F."/>
        </authorList>
    </citation>
    <scope>NUCLEOTIDE SEQUENCE [LARGE SCALE GENOMIC DNA]</scope>
</reference>
<dbReference type="PRINTS" id="PR00368">
    <property type="entry name" value="FADPNR"/>
</dbReference>
<accession>A0A101I0S7</accession>
<proteinExistence type="inferred from homology"/>
<evidence type="ECO:0000313" key="9">
    <source>
        <dbReference type="EMBL" id="KUK85740.1"/>
    </source>
</evidence>
<dbReference type="NCBIfam" id="TIGR01292">
    <property type="entry name" value="TRX_reduct"/>
    <property type="match status" value="1"/>
</dbReference>
<evidence type="ECO:0000256" key="2">
    <source>
        <dbReference type="ARBA" id="ARBA00022827"/>
    </source>
</evidence>
<feature type="domain" description="FAD/NAD(P)-binding" evidence="8">
    <location>
        <begin position="16"/>
        <end position="306"/>
    </location>
</feature>
<organism evidence="9 10">
    <name type="scientific">candidate division TA06 bacterium 34_109</name>
    <dbReference type="NCBI Taxonomy" id="1635277"/>
    <lineage>
        <taxon>Bacteria</taxon>
        <taxon>Bacteria division TA06</taxon>
    </lineage>
</organism>
<evidence type="ECO:0000259" key="8">
    <source>
        <dbReference type="Pfam" id="PF07992"/>
    </source>
</evidence>
<gene>
    <name evidence="9" type="ORF">XE03_1917</name>
</gene>
<dbReference type="InterPro" id="IPR050097">
    <property type="entry name" value="Ferredoxin-NADP_redctase_2"/>
</dbReference>
<comment type="caution">
    <text evidence="9">The sequence shown here is derived from an EMBL/GenBank/DDBJ whole genome shotgun (WGS) entry which is preliminary data.</text>
</comment>